<comment type="similarity">
    <text evidence="5">Belongs to the HrcA family.</text>
</comment>
<reference evidence="7 8" key="1">
    <citation type="submission" date="2019-01" db="EMBL/GenBank/DDBJ databases">
        <authorList>
            <person name="Chen W.-M."/>
        </authorList>
    </citation>
    <scope>NUCLEOTIDE SEQUENCE [LARGE SCALE GENOMIC DNA]</scope>
    <source>
        <strain evidence="7 8">KYPC3</strain>
    </source>
</reference>
<dbReference type="InterPro" id="IPR029016">
    <property type="entry name" value="GAF-like_dom_sf"/>
</dbReference>
<dbReference type="InterPro" id="IPR002571">
    <property type="entry name" value="HrcA"/>
</dbReference>
<dbReference type="SUPFAM" id="SSF46785">
    <property type="entry name" value="Winged helix' DNA-binding domain"/>
    <property type="match status" value="1"/>
</dbReference>
<keyword evidence="4 5" id="KW-0804">Transcription</keyword>
<sequence>MTLGLSRSELILKLIVEQYLADGSPVSSKAISEHTSLQVSSATVRNTMMQLEQSGLIRSPHTSAGRIPTTQGIRLFIDKMLQLEPLPSRWLSEMQQNLQPQLPVSLLCQKAGQLLANLTGLVSIFSPPKSGGRVIRQVDLVRLAADRLLLVVIDEEGDILHRVLSQQQSVEAMTLSRALCLLNAALCGQQWLDGISRLALMLKTETGAIAGLLQDVMAQLSLDELQQNQPLVFGQHHLLQAAESQKDPALQQVIQLLEQPACLMSLLKPLTLDDSTKLILGRESGIAQLHNVSVITVRYQADPHRYLALLGPRRMNYARLIPLVEACGQQLSKHLNQPKQSP</sequence>
<keyword evidence="2 5" id="KW-0805">Transcription regulation</keyword>
<evidence type="ECO:0000313" key="8">
    <source>
        <dbReference type="Proteomes" id="UP000283077"/>
    </source>
</evidence>
<comment type="caution">
    <text evidence="7">The sequence shown here is derived from an EMBL/GenBank/DDBJ whole genome shotgun (WGS) entry which is preliminary data.</text>
</comment>
<dbReference type="GO" id="GO:0045892">
    <property type="term" value="P:negative regulation of DNA-templated transcription"/>
    <property type="evidence" value="ECO:0007669"/>
    <property type="project" value="UniProtKB-UniRule"/>
</dbReference>
<dbReference type="EMBL" id="SACS01000024">
    <property type="protein sequence ID" value="RVU33253.1"/>
    <property type="molecule type" value="Genomic_DNA"/>
</dbReference>
<keyword evidence="8" id="KW-1185">Reference proteome</keyword>
<feature type="domain" description="Heat-inducible transcription repressor HrcA C-terminal" evidence="6">
    <location>
        <begin position="109"/>
        <end position="321"/>
    </location>
</feature>
<dbReference type="Pfam" id="PF01628">
    <property type="entry name" value="HrcA"/>
    <property type="match status" value="1"/>
</dbReference>
<evidence type="ECO:0000256" key="4">
    <source>
        <dbReference type="ARBA" id="ARBA00023163"/>
    </source>
</evidence>
<dbReference type="Gene3D" id="1.10.10.10">
    <property type="entry name" value="Winged helix-like DNA-binding domain superfamily/Winged helix DNA-binding domain"/>
    <property type="match status" value="1"/>
</dbReference>
<accession>A0A437QFE3</accession>
<dbReference type="InterPro" id="IPR021153">
    <property type="entry name" value="HrcA_C"/>
</dbReference>
<dbReference type="PIRSF" id="PIRSF005485">
    <property type="entry name" value="HrcA"/>
    <property type="match status" value="1"/>
</dbReference>
<dbReference type="OrthoDB" id="9783139at2"/>
<dbReference type="InterPro" id="IPR036390">
    <property type="entry name" value="WH_DNA-bd_sf"/>
</dbReference>
<proteinExistence type="inferred from homology"/>
<gene>
    <name evidence="5 7" type="primary">hrcA</name>
    <name evidence="7" type="ORF">EOE67_17500</name>
</gene>
<keyword evidence="1 5" id="KW-0678">Repressor</keyword>
<protein>
    <recommendedName>
        <fullName evidence="5">Heat-inducible transcription repressor HrcA</fullName>
    </recommendedName>
</protein>
<name>A0A437QFE3_9GAMM</name>
<dbReference type="SUPFAM" id="SSF55781">
    <property type="entry name" value="GAF domain-like"/>
    <property type="match status" value="1"/>
</dbReference>
<dbReference type="Gene3D" id="3.30.450.40">
    <property type="match status" value="1"/>
</dbReference>
<dbReference type="PANTHER" id="PTHR34824">
    <property type="entry name" value="HEAT-INDUCIBLE TRANSCRIPTION REPRESSOR HRCA"/>
    <property type="match status" value="1"/>
</dbReference>
<evidence type="ECO:0000313" key="7">
    <source>
        <dbReference type="EMBL" id="RVU33253.1"/>
    </source>
</evidence>
<dbReference type="Proteomes" id="UP000283077">
    <property type="component" value="Unassembled WGS sequence"/>
</dbReference>
<dbReference type="AlphaFoldDB" id="A0A437QFE3"/>
<organism evidence="7 8">
    <name type="scientific">Rheinheimera riviphila</name>
    <dbReference type="NCBI Taxonomy" id="1834037"/>
    <lineage>
        <taxon>Bacteria</taxon>
        <taxon>Pseudomonadati</taxon>
        <taxon>Pseudomonadota</taxon>
        <taxon>Gammaproteobacteria</taxon>
        <taxon>Chromatiales</taxon>
        <taxon>Chromatiaceae</taxon>
        <taxon>Rheinheimera</taxon>
    </lineage>
</organism>
<dbReference type="Gene3D" id="3.30.390.60">
    <property type="entry name" value="Heat-inducible transcription repressor hrca homolog, domain 3"/>
    <property type="match status" value="1"/>
</dbReference>
<evidence type="ECO:0000256" key="3">
    <source>
        <dbReference type="ARBA" id="ARBA00023016"/>
    </source>
</evidence>
<dbReference type="GO" id="GO:0003677">
    <property type="term" value="F:DNA binding"/>
    <property type="evidence" value="ECO:0007669"/>
    <property type="project" value="InterPro"/>
</dbReference>
<dbReference type="InterPro" id="IPR023120">
    <property type="entry name" value="WHTH_transcript_rep_HrcA_IDD"/>
</dbReference>
<evidence type="ECO:0000256" key="2">
    <source>
        <dbReference type="ARBA" id="ARBA00023015"/>
    </source>
</evidence>
<evidence type="ECO:0000256" key="1">
    <source>
        <dbReference type="ARBA" id="ARBA00022491"/>
    </source>
</evidence>
<keyword evidence="3 5" id="KW-0346">Stress response</keyword>
<evidence type="ECO:0000259" key="6">
    <source>
        <dbReference type="Pfam" id="PF01628"/>
    </source>
</evidence>
<evidence type="ECO:0000256" key="5">
    <source>
        <dbReference type="HAMAP-Rule" id="MF_00081"/>
    </source>
</evidence>
<dbReference type="RefSeq" id="WP_127700627.1">
    <property type="nucleotide sequence ID" value="NZ_SACS01000024.1"/>
</dbReference>
<comment type="function">
    <text evidence="5">Negative regulator of class I heat shock genes (grpE-dnaK-dnaJ and groELS operons). Prevents heat-shock induction of these operons.</text>
</comment>
<dbReference type="HAMAP" id="MF_00081">
    <property type="entry name" value="HrcA"/>
    <property type="match status" value="1"/>
</dbReference>
<dbReference type="NCBIfam" id="TIGR00331">
    <property type="entry name" value="hrcA"/>
    <property type="match status" value="1"/>
</dbReference>
<dbReference type="PANTHER" id="PTHR34824:SF1">
    <property type="entry name" value="HEAT-INDUCIBLE TRANSCRIPTION REPRESSOR HRCA"/>
    <property type="match status" value="1"/>
</dbReference>
<dbReference type="InterPro" id="IPR036388">
    <property type="entry name" value="WH-like_DNA-bd_sf"/>
</dbReference>